<gene>
    <name evidence="1" type="primary">ORF215884</name>
</gene>
<name>A0A0B7BWB0_9EUPU</name>
<proteinExistence type="predicted"/>
<sequence length="81" mass="9948">LFRSVENEKIITYFGHIKHQESLEKIMLEGVILSRQERRRPRRWVQYFTDELCITVGEPRYLTQDRETFRTAIMRESRKCE</sequence>
<accession>A0A0B7BWB0</accession>
<feature type="non-terminal residue" evidence="1">
    <location>
        <position position="81"/>
    </location>
</feature>
<dbReference type="EMBL" id="HACG01050599">
    <property type="protein sequence ID" value="CEK97464.1"/>
    <property type="molecule type" value="Transcribed_RNA"/>
</dbReference>
<feature type="non-terminal residue" evidence="1">
    <location>
        <position position="1"/>
    </location>
</feature>
<dbReference type="AlphaFoldDB" id="A0A0B7BWB0"/>
<evidence type="ECO:0000313" key="1">
    <source>
        <dbReference type="EMBL" id="CEK97464.1"/>
    </source>
</evidence>
<protein>
    <submittedName>
        <fullName evidence="1">Uncharacterized protein</fullName>
    </submittedName>
</protein>
<organism evidence="1">
    <name type="scientific">Arion vulgaris</name>
    <dbReference type="NCBI Taxonomy" id="1028688"/>
    <lineage>
        <taxon>Eukaryota</taxon>
        <taxon>Metazoa</taxon>
        <taxon>Spiralia</taxon>
        <taxon>Lophotrochozoa</taxon>
        <taxon>Mollusca</taxon>
        <taxon>Gastropoda</taxon>
        <taxon>Heterobranchia</taxon>
        <taxon>Euthyneura</taxon>
        <taxon>Panpulmonata</taxon>
        <taxon>Eupulmonata</taxon>
        <taxon>Stylommatophora</taxon>
        <taxon>Helicina</taxon>
        <taxon>Arionoidea</taxon>
        <taxon>Arionidae</taxon>
        <taxon>Arion</taxon>
    </lineage>
</organism>
<reference evidence="1" key="1">
    <citation type="submission" date="2014-12" db="EMBL/GenBank/DDBJ databases">
        <title>Insight into the proteome of Arion vulgaris.</title>
        <authorList>
            <person name="Aradska J."/>
            <person name="Bulat T."/>
            <person name="Smidak R."/>
            <person name="Sarate P."/>
            <person name="Gangsoo J."/>
            <person name="Sialana F."/>
            <person name="Bilban M."/>
            <person name="Lubec G."/>
        </authorList>
    </citation>
    <scope>NUCLEOTIDE SEQUENCE</scope>
    <source>
        <tissue evidence="1">Skin</tissue>
    </source>
</reference>